<dbReference type="EMBL" id="CCBP010000350">
    <property type="protein sequence ID" value="CDO76218.1"/>
    <property type="molecule type" value="Genomic_DNA"/>
</dbReference>
<dbReference type="STRING" id="5643.A0A060SUS7"/>
<evidence type="ECO:0000313" key="5">
    <source>
        <dbReference type="Proteomes" id="UP000029665"/>
    </source>
</evidence>
<dbReference type="PANTHER" id="PTHR10622">
    <property type="entry name" value="HET DOMAIN-CONTAINING PROTEIN"/>
    <property type="match status" value="1"/>
</dbReference>
<organism evidence="4 5">
    <name type="scientific">Pycnoporus cinnabarinus</name>
    <name type="common">Cinnabar-red polypore</name>
    <name type="synonym">Trametes cinnabarina</name>
    <dbReference type="NCBI Taxonomy" id="5643"/>
    <lineage>
        <taxon>Eukaryota</taxon>
        <taxon>Fungi</taxon>
        <taxon>Dikarya</taxon>
        <taxon>Basidiomycota</taxon>
        <taxon>Agaricomycotina</taxon>
        <taxon>Agaricomycetes</taxon>
        <taxon>Polyporales</taxon>
        <taxon>Polyporaceae</taxon>
        <taxon>Trametes</taxon>
    </lineage>
</organism>
<name>A0A060SUS7_PYCCI</name>
<feature type="compositionally biased region" description="Polar residues" evidence="1">
    <location>
        <begin position="852"/>
        <end position="861"/>
    </location>
</feature>
<feature type="region of interest" description="Disordered" evidence="1">
    <location>
        <begin position="697"/>
        <end position="876"/>
    </location>
</feature>
<sequence>MRLIHTKTGRFHVVDDPRKIRYAILSHVWARENDKFYPEPTLQDVLRIQTDYDAEPPETRTAIISRLPEKVRRFCETAAKYHFDLAWGDSFCIDKTSSSELSEAINSMFDWYRYARLCFVYLSDVAPISDAAELERRGSPFRESRWYRRGWTLQELLAPTSAYFFSSEWTVIGSKHTLAPLIEDITRIPQDILTLQRPLETSSVACRMSWAVGRETTREEDEAYSLMGIFGVKITTTYGEGRYAFIRLQEEILKTISDQTLLAWGLRYSNSRFIFQEPGEDWLAPDMLHGAFNVKISSPHQYLFASSPKDFRYSSLLVSVPWKEALTERPTYTITSYGICTRLPVLSVRIADPQMNAPSCIALLSCKMTDEHGEDRFLALILRPQHSRTHNMSDSFVGTAVGKLRDFMGSVDIVSPTMDLTFSEHYYRTVWLSKGQWEACSNICKLVEVYIPHRPVLAVYNMQRDAESHALLYSLPHQHDRVYDWFELRISKASEDLLALSGYRPALYTTKDPYTILIQKSPSSDLSVIHIDVRRCDCHLGDRERFLSITVSDNRRAVGGQPELHKVNDDRHVRSWSFKNGTASQDFLLRPSETSRVTVRLTLTKSTESLRWPVYILEIEIWETHKGDLKRAQERVHALMSGQGYGYLGGLVGDSSAPPTPLSTFEASPLITPDPSMQDGVVGFRWHGYDGLQTRGAVPAIRRPEKTPRTAESMSTVCASTPGPSSSPWLPSEPTDDRPRPGSATHSIANPGTPRAPERANSLQSARGRYSLPPLGPASEAPSLQVLIEEPEELEPRNAASEAQQSRKRAHSPTSHGYGSHGAGPSTSLSVEPSRNSGARKSKGGRRSRNSTAAAGSSSQPGERPSKRGRFGDAQN</sequence>
<protein>
    <submittedName>
        <fullName evidence="4">Uncharacterized protein</fullName>
    </submittedName>
</protein>
<dbReference type="Proteomes" id="UP000029665">
    <property type="component" value="Unassembled WGS sequence"/>
</dbReference>
<keyword evidence="5" id="KW-1185">Reference proteome</keyword>
<proteinExistence type="predicted"/>
<evidence type="ECO:0000256" key="1">
    <source>
        <dbReference type="SAM" id="MobiDB-lite"/>
    </source>
</evidence>
<dbReference type="PANTHER" id="PTHR10622:SF10">
    <property type="entry name" value="HET DOMAIN-CONTAINING PROTEIN"/>
    <property type="match status" value="1"/>
</dbReference>
<evidence type="ECO:0000259" key="2">
    <source>
        <dbReference type="Pfam" id="PF06985"/>
    </source>
</evidence>
<dbReference type="OMA" id="RERHEMN"/>
<dbReference type="HOGENOM" id="CLU_328216_0_0_1"/>
<evidence type="ECO:0000259" key="3">
    <source>
        <dbReference type="Pfam" id="PF26640"/>
    </source>
</evidence>
<dbReference type="AlphaFoldDB" id="A0A060SUS7"/>
<dbReference type="InterPro" id="IPR010730">
    <property type="entry name" value="HET"/>
</dbReference>
<dbReference type="OrthoDB" id="5122891at2759"/>
<comment type="caution">
    <text evidence="4">The sequence shown here is derived from an EMBL/GenBank/DDBJ whole genome shotgun (WGS) entry which is preliminary data.</text>
</comment>
<dbReference type="InterPro" id="IPR058525">
    <property type="entry name" value="DUF8212"/>
</dbReference>
<feature type="compositionally biased region" description="Polar residues" evidence="1">
    <location>
        <begin position="710"/>
        <end position="729"/>
    </location>
</feature>
<feature type="compositionally biased region" description="Basic residues" evidence="1">
    <location>
        <begin position="838"/>
        <end position="849"/>
    </location>
</feature>
<feature type="domain" description="Heterokaryon incompatibility" evidence="2">
    <location>
        <begin position="22"/>
        <end position="126"/>
    </location>
</feature>
<gene>
    <name evidence="4" type="ORF">BN946_scf184894.g7</name>
</gene>
<feature type="domain" description="DUF8212" evidence="3">
    <location>
        <begin position="243"/>
        <end position="454"/>
    </location>
</feature>
<dbReference type="Pfam" id="PF06985">
    <property type="entry name" value="HET"/>
    <property type="match status" value="1"/>
</dbReference>
<evidence type="ECO:0000313" key="4">
    <source>
        <dbReference type="EMBL" id="CDO76218.1"/>
    </source>
</evidence>
<dbReference type="Pfam" id="PF26640">
    <property type="entry name" value="DUF8212"/>
    <property type="match status" value="1"/>
</dbReference>
<reference evidence="4" key="1">
    <citation type="submission" date="2014-01" db="EMBL/GenBank/DDBJ databases">
        <title>The genome of the white-rot fungus Pycnoporus cinnabarinus: a basidiomycete model with a versatile arsenal for lignocellulosic biomass breakdown.</title>
        <authorList>
            <person name="Levasseur A."/>
            <person name="Lomascolo A."/>
            <person name="Ruiz-Duenas F.J."/>
            <person name="Uzan E."/>
            <person name="Piumi F."/>
            <person name="Kues U."/>
            <person name="Ram A.F.J."/>
            <person name="Murat C."/>
            <person name="Haon M."/>
            <person name="Benoit I."/>
            <person name="Arfi Y."/>
            <person name="Chevret D."/>
            <person name="Drula E."/>
            <person name="Kwon M.J."/>
            <person name="Gouret P."/>
            <person name="Lesage-Meessen L."/>
            <person name="Lombard V."/>
            <person name="Mariette J."/>
            <person name="Noirot C."/>
            <person name="Park J."/>
            <person name="Patyshakuliyeva A."/>
            <person name="Wieneger R.A.B."/>
            <person name="Wosten H.A.B."/>
            <person name="Martin F."/>
            <person name="Coutinho P.M."/>
            <person name="de Vries R."/>
            <person name="Martinez A.T."/>
            <person name="Klopp C."/>
            <person name="Pontarotti P."/>
            <person name="Henrissat B."/>
            <person name="Record E."/>
        </authorList>
    </citation>
    <scope>NUCLEOTIDE SEQUENCE [LARGE SCALE GENOMIC DNA]</scope>
    <source>
        <strain evidence="4">BRFM137</strain>
    </source>
</reference>
<accession>A0A060SUS7</accession>